<dbReference type="PANTHER" id="PTHR36434:SF1">
    <property type="entry name" value="MEMBRANE PROTEASE YUGP-RELATED"/>
    <property type="match status" value="1"/>
</dbReference>
<comment type="caution">
    <text evidence="2">The sequence shown here is derived from an EMBL/GenBank/DDBJ whole genome shotgun (WGS) entry which is preliminary data.</text>
</comment>
<dbReference type="RefSeq" id="WP_187304378.1">
    <property type="nucleotide sequence ID" value="NZ_CBCTON010000013.1"/>
</dbReference>
<keyword evidence="1" id="KW-0472">Membrane</keyword>
<evidence type="ECO:0000313" key="2">
    <source>
        <dbReference type="EMBL" id="MBC6681283.1"/>
    </source>
</evidence>
<evidence type="ECO:0000313" key="3">
    <source>
        <dbReference type="Proteomes" id="UP000602647"/>
    </source>
</evidence>
<keyword evidence="1" id="KW-1133">Transmembrane helix</keyword>
<name>A0A923SXF1_9FIRM</name>
<dbReference type="Pfam" id="PF04298">
    <property type="entry name" value="Zn_peptidase_2"/>
    <property type="match status" value="1"/>
</dbReference>
<dbReference type="AlphaFoldDB" id="A0A923SXF1"/>
<feature type="transmembrane region" description="Helical" evidence="1">
    <location>
        <begin position="206"/>
        <end position="230"/>
    </location>
</feature>
<accession>A0A923SXF1</accession>
<keyword evidence="3" id="KW-1185">Reference proteome</keyword>
<organism evidence="2 3">
    <name type="scientific">Zhenpiania hominis</name>
    <dbReference type="NCBI Taxonomy" id="2763644"/>
    <lineage>
        <taxon>Bacteria</taxon>
        <taxon>Bacillati</taxon>
        <taxon>Bacillota</taxon>
        <taxon>Clostridia</taxon>
        <taxon>Peptostreptococcales</taxon>
        <taxon>Anaerovoracaceae</taxon>
        <taxon>Zhenpiania</taxon>
    </lineage>
</organism>
<reference evidence="2" key="1">
    <citation type="submission" date="2020-08" db="EMBL/GenBank/DDBJ databases">
        <title>Genome public.</title>
        <authorList>
            <person name="Liu C."/>
            <person name="Sun Q."/>
        </authorList>
    </citation>
    <scope>NUCLEOTIDE SEQUENCE</scope>
    <source>
        <strain evidence="2">BX12</strain>
    </source>
</reference>
<dbReference type="Proteomes" id="UP000602647">
    <property type="component" value="Unassembled WGS sequence"/>
</dbReference>
<feature type="transmembrane region" description="Helical" evidence="1">
    <location>
        <begin position="122"/>
        <end position="143"/>
    </location>
</feature>
<protein>
    <submittedName>
        <fullName evidence="2">Zinc metallopeptidase</fullName>
    </submittedName>
</protein>
<dbReference type="PANTHER" id="PTHR36434">
    <property type="entry name" value="MEMBRANE PROTEASE YUGP-RELATED"/>
    <property type="match status" value="1"/>
</dbReference>
<proteinExistence type="predicted"/>
<dbReference type="InterPro" id="IPR007395">
    <property type="entry name" value="Zn_peptidase_2"/>
</dbReference>
<gene>
    <name evidence="2" type="ORF">H9L42_15850</name>
</gene>
<sequence length="235" mass="24900">MPIFGMFDPTVILLIPAILLTLYAQGKVTRAYRAFSGVANRRGITGAQAARRILDANGLSNVRIEMTGGTLTDHYDPKGRVMRLSPQVYNDSSIASVSIAAHESGHAIQHGTGYGLLSFRNAIVPLVNVVSTLSWPLLLAGIVIAGTGRITTGNLIFDIGILFFAGVVVFHLVTLPVELNASNRAIAQLQQLGIVGADETKGAKKVLSAAAMTYVAALATAVLNLVRLLLIRGRD</sequence>
<dbReference type="EMBL" id="JACRYT010000031">
    <property type="protein sequence ID" value="MBC6681283.1"/>
    <property type="molecule type" value="Genomic_DNA"/>
</dbReference>
<keyword evidence="1" id="KW-0812">Transmembrane</keyword>
<feature type="transmembrane region" description="Helical" evidence="1">
    <location>
        <begin position="155"/>
        <end position="173"/>
    </location>
</feature>
<evidence type="ECO:0000256" key="1">
    <source>
        <dbReference type="SAM" id="Phobius"/>
    </source>
</evidence>